<dbReference type="Proteomes" id="UP000324222">
    <property type="component" value="Unassembled WGS sequence"/>
</dbReference>
<evidence type="ECO:0000256" key="1">
    <source>
        <dbReference type="SAM" id="MobiDB-lite"/>
    </source>
</evidence>
<dbReference type="EMBL" id="VSRR010001477">
    <property type="protein sequence ID" value="MPC25542.1"/>
    <property type="molecule type" value="Genomic_DNA"/>
</dbReference>
<feature type="compositionally biased region" description="Polar residues" evidence="1">
    <location>
        <begin position="1"/>
        <end position="13"/>
    </location>
</feature>
<dbReference type="AlphaFoldDB" id="A0A5B7DV43"/>
<keyword evidence="3" id="KW-1185">Reference proteome</keyword>
<comment type="caution">
    <text evidence="2">The sequence shown here is derived from an EMBL/GenBank/DDBJ whole genome shotgun (WGS) entry which is preliminary data.</text>
</comment>
<proteinExistence type="predicted"/>
<evidence type="ECO:0000313" key="2">
    <source>
        <dbReference type="EMBL" id="MPC25542.1"/>
    </source>
</evidence>
<organism evidence="2 3">
    <name type="scientific">Portunus trituberculatus</name>
    <name type="common">Swimming crab</name>
    <name type="synonym">Neptunus trituberculatus</name>
    <dbReference type="NCBI Taxonomy" id="210409"/>
    <lineage>
        <taxon>Eukaryota</taxon>
        <taxon>Metazoa</taxon>
        <taxon>Ecdysozoa</taxon>
        <taxon>Arthropoda</taxon>
        <taxon>Crustacea</taxon>
        <taxon>Multicrustacea</taxon>
        <taxon>Malacostraca</taxon>
        <taxon>Eumalacostraca</taxon>
        <taxon>Eucarida</taxon>
        <taxon>Decapoda</taxon>
        <taxon>Pleocyemata</taxon>
        <taxon>Brachyura</taxon>
        <taxon>Eubrachyura</taxon>
        <taxon>Portunoidea</taxon>
        <taxon>Portunidae</taxon>
        <taxon>Portuninae</taxon>
        <taxon>Portunus</taxon>
    </lineage>
</organism>
<name>A0A5B7DV43_PORTR</name>
<reference evidence="2 3" key="1">
    <citation type="submission" date="2019-05" db="EMBL/GenBank/DDBJ databases">
        <title>Another draft genome of Portunus trituberculatus and its Hox gene families provides insights of decapod evolution.</title>
        <authorList>
            <person name="Jeong J.-H."/>
            <person name="Song I."/>
            <person name="Kim S."/>
            <person name="Choi T."/>
            <person name="Kim D."/>
            <person name="Ryu S."/>
            <person name="Kim W."/>
        </authorList>
    </citation>
    <scope>NUCLEOTIDE SEQUENCE [LARGE SCALE GENOMIC DNA]</scope>
    <source>
        <tissue evidence="2">Muscle</tissue>
    </source>
</reference>
<accession>A0A5B7DV43</accession>
<gene>
    <name evidence="2" type="ORF">E2C01_018660</name>
</gene>
<protein>
    <submittedName>
        <fullName evidence="2">Uncharacterized protein</fullName>
    </submittedName>
</protein>
<feature type="region of interest" description="Disordered" evidence="1">
    <location>
        <begin position="1"/>
        <end position="26"/>
    </location>
</feature>
<evidence type="ECO:0000313" key="3">
    <source>
        <dbReference type="Proteomes" id="UP000324222"/>
    </source>
</evidence>
<sequence length="94" mass="10716">MDYQGVNRQSKSATIPHPGHRGKKYSSAAWSACTKRVKGQFGPSSRPPLGYTDQAVNSPAGRHHIRQWLHLLRYSGLNSTPRRMEWRWVSSVTR</sequence>